<feature type="disulfide bond" evidence="22">
    <location>
        <begin position="993"/>
        <end position="1020"/>
    </location>
</feature>
<evidence type="ECO:0000256" key="12">
    <source>
        <dbReference type="ARBA" id="ARBA00022737"/>
    </source>
</evidence>
<dbReference type="SMART" id="SM00032">
    <property type="entry name" value="CCP"/>
    <property type="match status" value="2"/>
</dbReference>
<dbReference type="Gene3D" id="4.10.400.10">
    <property type="entry name" value="Low-density Lipoprotein Receptor"/>
    <property type="match status" value="1"/>
</dbReference>
<dbReference type="SMART" id="SM00057">
    <property type="entry name" value="FIMAC"/>
    <property type="match status" value="2"/>
</dbReference>
<evidence type="ECO:0000256" key="17">
    <source>
        <dbReference type="ARBA" id="ARBA00023136"/>
    </source>
</evidence>
<dbReference type="PROSITE" id="PS00279">
    <property type="entry name" value="MACPF_1"/>
    <property type="match status" value="1"/>
</dbReference>
<dbReference type="GeneID" id="113039134"/>
<keyword evidence="6" id="KW-0245">EGF-like domain</keyword>
<dbReference type="SUPFAM" id="SSF57424">
    <property type="entry name" value="LDL receptor-like module"/>
    <property type="match status" value="1"/>
</dbReference>
<evidence type="ECO:0000256" key="3">
    <source>
        <dbReference type="ARBA" id="ARBA00009214"/>
    </source>
</evidence>
<keyword evidence="5" id="KW-0964">Secreted</keyword>
<dbReference type="CDD" id="cd00112">
    <property type="entry name" value="LDLa"/>
    <property type="match status" value="1"/>
</dbReference>
<dbReference type="PANTHER" id="PTHR45742">
    <property type="entry name" value="COMPLEMENT COMPONENT C6"/>
    <property type="match status" value="1"/>
</dbReference>
<evidence type="ECO:0000256" key="7">
    <source>
        <dbReference type="ARBA" id="ARBA00022537"/>
    </source>
</evidence>
<keyword evidence="15" id="KW-0180">Complement pathway</keyword>
<dbReference type="PROSITE" id="PS50092">
    <property type="entry name" value="TSP1"/>
    <property type="match status" value="3"/>
</dbReference>
<dbReference type="SUPFAM" id="SSF82895">
    <property type="entry name" value="TSP-1 type 1 repeat"/>
    <property type="match status" value="3"/>
</dbReference>
<dbReference type="Pfam" id="PF00090">
    <property type="entry name" value="TSP_1"/>
    <property type="match status" value="3"/>
</dbReference>
<dbReference type="GO" id="GO:0005579">
    <property type="term" value="C:membrane attack complex"/>
    <property type="evidence" value="ECO:0007669"/>
    <property type="project" value="UniProtKB-KW"/>
</dbReference>
<dbReference type="KEGG" id="caua:113039134"/>
<protein>
    <submittedName>
        <fullName evidence="27">Complement component C6</fullName>
    </submittedName>
</protein>
<dbReference type="PRINTS" id="PR00764">
    <property type="entry name" value="COMPLEMENTC9"/>
</dbReference>
<comment type="caution">
    <text evidence="22">Lacks conserved residue(s) required for the propagation of feature annotation.</text>
</comment>
<gene>
    <name evidence="27" type="primary">LOC113039134</name>
</gene>
<evidence type="ECO:0000256" key="14">
    <source>
        <dbReference type="ARBA" id="ARBA00022859"/>
    </source>
</evidence>
<dbReference type="Pfam" id="PF21195">
    <property type="entry name" value="EGF_C8A_B_C6"/>
    <property type="match status" value="1"/>
</dbReference>
<keyword evidence="11" id="KW-0732">Signal</keyword>
<evidence type="ECO:0000256" key="15">
    <source>
        <dbReference type="ARBA" id="ARBA00022875"/>
    </source>
</evidence>
<reference evidence="27" key="1">
    <citation type="submission" date="2025-08" db="UniProtKB">
        <authorList>
            <consortium name="RefSeq"/>
        </authorList>
    </citation>
    <scope>IDENTIFICATION</scope>
    <source>
        <strain evidence="27">Wakin</strain>
        <tissue evidence="27">Muscle</tissue>
    </source>
</reference>
<dbReference type="Proteomes" id="UP000515129">
    <property type="component" value="Chromosome 21"/>
</dbReference>
<proteinExistence type="inferred from homology"/>
<name>A0A6P6IYH3_CARAU</name>
<evidence type="ECO:0000256" key="22">
    <source>
        <dbReference type="PROSITE-ProRule" id="PRU00302"/>
    </source>
</evidence>
<dbReference type="FunFam" id="4.10.400.10:FF:000065">
    <property type="entry name" value="Transmembrane protease serine 7"/>
    <property type="match status" value="1"/>
</dbReference>
<dbReference type="Pfam" id="PF00057">
    <property type="entry name" value="Ldl_recept_a"/>
    <property type="match status" value="1"/>
</dbReference>
<dbReference type="PROSITE" id="PS50068">
    <property type="entry name" value="LDLRA_2"/>
    <property type="match status" value="1"/>
</dbReference>
<dbReference type="PROSITE" id="PS51412">
    <property type="entry name" value="MACPF_2"/>
    <property type="match status" value="1"/>
</dbReference>
<feature type="domain" description="MACPF" evidence="25">
    <location>
        <begin position="514"/>
        <end position="842"/>
    </location>
</feature>
<evidence type="ECO:0000256" key="5">
    <source>
        <dbReference type="ARBA" id="ARBA00022525"/>
    </source>
</evidence>
<keyword evidence="4" id="KW-1134">Transmembrane beta strand</keyword>
<dbReference type="Pfam" id="PF01823">
    <property type="entry name" value="MACPF"/>
    <property type="match status" value="1"/>
</dbReference>
<dbReference type="InterPro" id="IPR036383">
    <property type="entry name" value="TSP1_rpt_sf"/>
</dbReference>
<keyword evidence="18 22" id="KW-1015">Disulfide bond</keyword>
<dbReference type="RefSeq" id="XP_026052820.1">
    <property type="nucleotide sequence ID" value="XM_026197035.1"/>
</dbReference>
<evidence type="ECO:0000256" key="20">
    <source>
        <dbReference type="ARBA" id="ARBA00023298"/>
    </source>
</evidence>
<evidence type="ECO:0000256" key="4">
    <source>
        <dbReference type="ARBA" id="ARBA00022452"/>
    </source>
</evidence>
<comment type="similarity">
    <text evidence="3">Belongs to the complement C6/C7/C8/C9 family.</text>
</comment>
<evidence type="ECO:0000256" key="8">
    <source>
        <dbReference type="ARBA" id="ARBA00022588"/>
    </source>
</evidence>
<keyword evidence="8" id="KW-0399">Innate immunity</keyword>
<feature type="disulfide bond" evidence="21">
    <location>
        <begin position="507"/>
        <end position="522"/>
    </location>
</feature>
<evidence type="ECO:0000313" key="26">
    <source>
        <dbReference type="Proteomes" id="UP000515129"/>
    </source>
</evidence>
<dbReference type="InterPro" id="IPR001862">
    <property type="entry name" value="MAC_perforin"/>
</dbReference>
<evidence type="ECO:0000256" key="16">
    <source>
        <dbReference type="ARBA" id="ARBA00023058"/>
    </source>
</evidence>
<feature type="region of interest" description="Disordered" evidence="23">
    <location>
        <begin position="1"/>
        <end position="44"/>
    </location>
</feature>
<dbReference type="InterPro" id="IPR020863">
    <property type="entry name" value="MACPF_CS"/>
</dbReference>
<dbReference type="InterPro" id="IPR036055">
    <property type="entry name" value="LDL_receptor-like_sf"/>
</dbReference>
<dbReference type="GO" id="GO:0031640">
    <property type="term" value="P:killing of cells of another organism"/>
    <property type="evidence" value="ECO:0007669"/>
    <property type="project" value="UniProtKB-KW"/>
</dbReference>
<evidence type="ECO:0000256" key="13">
    <source>
        <dbReference type="ARBA" id="ARBA00022852"/>
    </source>
</evidence>
<dbReference type="InterPro" id="IPR035976">
    <property type="entry name" value="Sushi/SCR/CCP_sf"/>
</dbReference>
<dbReference type="OrthoDB" id="9867095at2759"/>
<keyword evidence="9 22" id="KW-0768">Sushi</keyword>
<dbReference type="InterPro" id="IPR020864">
    <property type="entry name" value="MACPF"/>
</dbReference>
<evidence type="ECO:0000313" key="27">
    <source>
        <dbReference type="RefSeq" id="XP_026052820.1"/>
    </source>
</evidence>
<dbReference type="Gene3D" id="3.30.60.30">
    <property type="match status" value="2"/>
</dbReference>
<evidence type="ECO:0000256" key="11">
    <source>
        <dbReference type="ARBA" id="ARBA00022729"/>
    </source>
</evidence>
<keyword evidence="20" id="KW-1053">Target membrane</keyword>
<sequence>MCSAPNGRKNRPRSAANIFQIGKSSVRDPERRESTESTRRAQRAMDDCRTTVQEFNTLVALHREQVISIGENTIDCPSLRAQMHKTRVKGCAVAQVAYQNLIAISGPEDGEIHPEICRLFIQLQCCLEMYITEMLKSMCLLGVLQLHRKGNDVCPEPNVDYRVDESSDVPMLEDRSSSPVDFPQESWVVCTDIENIESDTREMRNLLSKLRETMPLPLKNQDDSSLLNLTPYPLVRQRKRRFSGLCCLVSESPRLKTLPIGFFSKISGLFLLRHVLKTITLTCNNMLFMFSLSTFPWSKAGAKCQSEDFQLQGFTGSKGGWTNSVKRVVREFFKTIHPAIKFQQTFFSMDRTTIPLVLLCTLASFTPIMGCFCDHYPWSSWTYCSNTCNYGTQTRTRAVRHDEHWIKNNCVQFCQTHETRACSVEACPIHCQLTEFGPWSECSPCAKKSFRTRSVLRPGQFGGEACSPSLTEERVCHPSKECGIDRVNCKDKFTCGSGRCINATLQCNKQNDCGDNSDEKDCGQTKSVCSSNRVFAFIPGADLIGHGFDAAAEQMRGAVLDNSFMGGACTLQRHRRNYYRIPDNIERYEIKVENLEDIKEQDIKSQKVNLAKDSRSLLLKDAVKSSQKKDSEFYRVHQVIATSTFRLKPSGLYLADQFLQFLNSLPLEYSYALYRQIFQLFGTHYFSSGTLGGKYDLLFQYDREELKTYGLTEVDMNSCFSQDSSIFTIFYNRKSFSSTCGKHSIQTKYEGSIVKAAEKCITSVQGGRAEFTAALAWEKRGVSPDSTTYQDWVKSTIDNPTVIDFELLPLVSLVQGFPCAVTKRRHLHKALEEYQTEFDSCKCAPCPNNARPALSGTECICICQTGTYGSNCEKRARDYTTEEVDGHWSCWSSWSTCDATLKKHRSRTCSNPAPQRGGRPCQGPEKQVEECTISIFQTQNVCINDDDFETEGSRESQLPPGASGCPKPRSPANSHLRINKRQYDYGDHEEFVCFTGFKLDGYQLIHCLQDGSWEKPKGRCIKHVCSKPTVPDGMTIYPDKTEFQVGSDIMLACLESGMSPSGRQYYTCGKSLVWEPSIPQDINCKIDKPFVPDSSCEPGEMHDGTKCTCMSKERCRNYRADLCVFDADKETVIITSLCAFHADRCHGERLYFMNNGPCKTDAVSLDWAKFRANVSEQSSVREPCGSDTCYEWETCSESKTCECKIPRECSKDGKQMYCLKIVRTQRTTSLNLCFMAAMKCSKMEFELLHEGPCASS</sequence>
<keyword evidence="7" id="KW-1052">Target cell membrane</keyword>
<evidence type="ECO:0000256" key="18">
    <source>
        <dbReference type="ARBA" id="ARBA00023157"/>
    </source>
</evidence>
<feature type="region of interest" description="Disordered" evidence="23">
    <location>
        <begin position="949"/>
        <end position="974"/>
    </location>
</feature>
<keyword evidence="26" id="KW-1185">Reference proteome</keyword>
<dbReference type="InterPro" id="IPR002172">
    <property type="entry name" value="LDrepeatLR_classA_rpt"/>
</dbReference>
<keyword evidence="19" id="KW-0325">Glycoprotein</keyword>
<dbReference type="Gene3D" id="2.20.100.10">
    <property type="entry name" value="Thrombospondin type-1 (TSP1) repeat"/>
    <property type="match status" value="3"/>
</dbReference>
<evidence type="ECO:0000256" key="19">
    <source>
        <dbReference type="ARBA" id="ARBA00023180"/>
    </source>
</evidence>
<dbReference type="FunFam" id="2.20.100.10:FF:000002">
    <property type="entry name" value="Unc-5 netrin receptor C"/>
    <property type="match status" value="1"/>
</dbReference>
<feature type="domain" description="Sushi" evidence="24">
    <location>
        <begin position="963"/>
        <end position="1022"/>
    </location>
</feature>
<dbReference type="GO" id="GO:0045087">
    <property type="term" value="P:innate immune response"/>
    <property type="evidence" value="ECO:0007669"/>
    <property type="project" value="UniProtKB-KW"/>
</dbReference>
<dbReference type="InterPro" id="IPR023415">
    <property type="entry name" value="LDLR_class-A_CS"/>
</dbReference>
<keyword evidence="12" id="KW-0677">Repeat</keyword>
<dbReference type="InterPro" id="IPR000436">
    <property type="entry name" value="Sushi_SCR_CCP_dom"/>
</dbReference>
<feature type="compositionally biased region" description="Basic and acidic residues" evidence="23">
    <location>
        <begin position="25"/>
        <end position="44"/>
    </location>
</feature>
<dbReference type="PROSITE" id="PS50923">
    <property type="entry name" value="SUSHI"/>
    <property type="match status" value="2"/>
</dbReference>
<dbReference type="SMART" id="SM00192">
    <property type="entry name" value="LDLa"/>
    <property type="match status" value="1"/>
</dbReference>
<evidence type="ECO:0000259" key="24">
    <source>
        <dbReference type="PROSITE" id="PS50923"/>
    </source>
</evidence>
<dbReference type="InterPro" id="IPR048831">
    <property type="entry name" value="C8A_B_C6_EGF-like"/>
</dbReference>
<evidence type="ECO:0000256" key="10">
    <source>
        <dbReference type="ARBA" id="ARBA00022692"/>
    </source>
</evidence>
<dbReference type="GO" id="GO:0005576">
    <property type="term" value="C:extracellular region"/>
    <property type="evidence" value="ECO:0007669"/>
    <property type="project" value="UniProtKB-SubCell"/>
</dbReference>
<dbReference type="GO" id="GO:0044218">
    <property type="term" value="C:other organism cell membrane"/>
    <property type="evidence" value="ECO:0007669"/>
    <property type="project" value="UniProtKB-KW"/>
</dbReference>
<dbReference type="GO" id="GO:0006958">
    <property type="term" value="P:complement activation, classical pathway"/>
    <property type="evidence" value="ECO:0007669"/>
    <property type="project" value="UniProtKB-KW"/>
</dbReference>
<keyword evidence="13" id="KW-0204">Cytolysis</keyword>
<keyword evidence="10" id="KW-0812">Transmembrane</keyword>
<dbReference type="PANTHER" id="PTHR45742:SF4">
    <property type="entry name" value="COMPLEMENT COMPONENT C6"/>
    <property type="match status" value="1"/>
</dbReference>
<evidence type="ECO:0000256" key="2">
    <source>
        <dbReference type="ARBA" id="ARBA00004613"/>
    </source>
</evidence>
<keyword evidence="14" id="KW-0391">Immunity</keyword>
<organism evidence="26 27">
    <name type="scientific">Carassius auratus</name>
    <name type="common">Goldfish</name>
    <dbReference type="NCBI Taxonomy" id="7957"/>
    <lineage>
        <taxon>Eukaryota</taxon>
        <taxon>Metazoa</taxon>
        <taxon>Chordata</taxon>
        <taxon>Craniata</taxon>
        <taxon>Vertebrata</taxon>
        <taxon>Euteleostomi</taxon>
        <taxon>Actinopterygii</taxon>
        <taxon>Neopterygii</taxon>
        <taxon>Teleostei</taxon>
        <taxon>Ostariophysi</taxon>
        <taxon>Cypriniformes</taxon>
        <taxon>Cyprinidae</taxon>
        <taxon>Cyprininae</taxon>
        <taxon>Carassius</taxon>
    </lineage>
</organism>
<keyword evidence="17" id="KW-0472">Membrane</keyword>
<feature type="disulfide bond" evidence="22">
    <location>
        <begin position="1025"/>
        <end position="1068"/>
    </location>
</feature>
<comment type="subcellular location">
    <subcellularLocation>
        <location evidence="2">Secreted</location>
    </subcellularLocation>
    <subcellularLocation>
        <location evidence="1">Target cell membrane</location>
        <topology evidence="1">Multi-pass membrane protein</topology>
    </subcellularLocation>
</comment>
<dbReference type="InterPro" id="IPR048828">
    <property type="entry name" value="C6_KAZAL"/>
</dbReference>
<feature type="domain" description="Sushi" evidence="24">
    <location>
        <begin position="1023"/>
        <end position="1086"/>
    </location>
</feature>
<dbReference type="Pfam" id="PF00084">
    <property type="entry name" value="Sushi"/>
    <property type="match status" value="2"/>
</dbReference>
<feature type="disulfide bond" evidence="21">
    <location>
        <begin position="495"/>
        <end position="513"/>
    </location>
</feature>
<dbReference type="Gene3D" id="2.10.70.10">
    <property type="entry name" value="Complement Module, domain 1"/>
    <property type="match status" value="2"/>
</dbReference>
<dbReference type="SMART" id="SM00457">
    <property type="entry name" value="MACPF"/>
    <property type="match status" value="1"/>
</dbReference>
<evidence type="ECO:0000256" key="1">
    <source>
        <dbReference type="ARBA" id="ARBA00004276"/>
    </source>
</evidence>
<keyword evidence="16" id="KW-0473">Membrane attack complex</keyword>
<accession>A0A6P6IYH3</accession>
<evidence type="ECO:0000256" key="6">
    <source>
        <dbReference type="ARBA" id="ARBA00022536"/>
    </source>
</evidence>
<evidence type="ECO:0000259" key="25">
    <source>
        <dbReference type="PROSITE" id="PS51412"/>
    </source>
</evidence>
<dbReference type="AlphaFoldDB" id="A0A6P6IYH3"/>
<dbReference type="SUPFAM" id="SSF57535">
    <property type="entry name" value="Complement control module/SCR domain"/>
    <property type="match status" value="2"/>
</dbReference>
<evidence type="ECO:0000256" key="9">
    <source>
        <dbReference type="ARBA" id="ARBA00022659"/>
    </source>
</evidence>
<dbReference type="Pfam" id="PF21288">
    <property type="entry name" value="Kazal_C6"/>
    <property type="match status" value="1"/>
</dbReference>
<dbReference type="SMART" id="SM00209">
    <property type="entry name" value="TSP1"/>
    <property type="match status" value="3"/>
</dbReference>
<dbReference type="PROSITE" id="PS01209">
    <property type="entry name" value="LDLRA_1"/>
    <property type="match status" value="1"/>
</dbReference>
<dbReference type="InterPro" id="IPR003884">
    <property type="entry name" value="FacI_MAC"/>
</dbReference>
<dbReference type="CDD" id="cd00033">
    <property type="entry name" value="CCP"/>
    <property type="match status" value="2"/>
</dbReference>
<evidence type="ECO:0000256" key="23">
    <source>
        <dbReference type="SAM" id="MobiDB-lite"/>
    </source>
</evidence>
<dbReference type="InterPro" id="IPR000884">
    <property type="entry name" value="TSP1_rpt"/>
</dbReference>
<evidence type="ECO:0000256" key="21">
    <source>
        <dbReference type="PROSITE-ProRule" id="PRU00124"/>
    </source>
</evidence>